<dbReference type="Gene3D" id="3.40.50.300">
    <property type="entry name" value="P-loop containing nucleotide triphosphate hydrolases"/>
    <property type="match status" value="1"/>
</dbReference>
<evidence type="ECO:0000256" key="1">
    <source>
        <dbReference type="ARBA" id="ARBA00006270"/>
    </source>
</evidence>
<name>A0ABN9SK79_9DINO</name>
<evidence type="ECO:0000313" key="4">
    <source>
        <dbReference type="EMBL" id="CAK0832143.1"/>
    </source>
</evidence>
<dbReference type="EMBL" id="CAUYUJ010011559">
    <property type="protein sequence ID" value="CAK0832143.1"/>
    <property type="molecule type" value="Genomic_DNA"/>
</dbReference>
<dbReference type="Proteomes" id="UP001189429">
    <property type="component" value="Unassembled WGS sequence"/>
</dbReference>
<sequence>AGVGKTCLVERFVNDRYAADEPGHGATLGTDCQQKRVFIERRFNNGVHLFIYDTAGQERFADLAASYYRVGEVCLLCFDMSDMASFDNVNWWQRKDSVEEGASLEPVTAWADENGIPFFQTS</sequence>
<dbReference type="PANTHER" id="PTHR47981">
    <property type="entry name" value="RAB FAMILY"/>
    <property type="match status" value="1"/>
</dbReference>
<keyword evidence="5" id="KW-1185">Reference proteome</keyword>
<comment type="caution">
    <text evidence="4">The sequence shown here is derived from an EMBL/GenBank/DDBJ whole genome shotgun (WGS) entry which is preliminary data.</text>
</comment>
<dbReference type="SMART" id="SM00175">
    <property type="entry name" value="RAB"/>
    <property type="match status" value="1"/>
</dbReference>
<feature type="non-terminal residue" evidence="4">
    <location>
        <position position="1"/>
    </location>
</feature>
<dbReference type="InterPro" id="IPR027417">
    <property type="entry name" value="P-loop_NTPase"/>
</dbReference>
<gene>
    <name evidence="4" type="ORF">PCOR1329_LOCUS30242</name>
</gene>
<evidence type="ECO:0000256" key="3">
    <source>
        <dbReference type="ARBA" id="ARBA00023134"/>
    </source>
</evidence>
<feature type="non-terminal residue" evidence="4">
    <location>
        <position position="122"/>
    </location>
</feature>
<keyword evidence="2" id="KW-0547">Nucleotide-binding</keyword>
<dbReference type="SUPFAM" id="SSF52540">
    <property type="entry name" value="P-loop containing nucleoside triphosphate hydrolases"/>
    <property type="match status" value="1"/>
</dbReference>
<dbReference type="CDD" id="cd00154">
    <property type="entry name" value="Rab"/>
    <property type="match status" value="1"/>
</dbReference>
<dbReference type="InterPro" id="IPR001806">
    <property type="entry name" value="Small_GTPase"/>
</dbReference>
<evidence type="ECO:0000313" key="5">
    <source>
        <dbReference type="Proteomes" id="UP001189429"/>
    </source>
</evidence>
<dbReference type="Pfam" id="PF00071">
    <property type="entry name" value="Ras"/>
    <property type="match status" value="1"/>
</dbReference>
<accession>A0ABN9SK79</accession>
<dbReference type="PROSITE" id="PS51419">
    <property type="entry name" value="RAB"/>
    <property type="match status" value="1"/>
</dbReference>
<evidence type="ECO:0008006" key="6">
    <source>
        <dbReference type="Google" id="ProtNLM"/>
    </source>
</evidence>
<proteinExistence type="inferred from homology"/>
<organism evidence="4 5">
    <name type="scientific">Prorocentrum cordatum</name>
    <dbReference type="NCBI Taxonomy" id="2364126"/>
    <lineage>
        <taxon>Eukaryota</taxon>
        <taxon>Sar</taxon>
        <taxon>Alveolata</taxon>
        <taxon>Dinophyceae</taxon>
        <taxon>Prorocentrales</taxon>
        <taxon>Prorocentraceae</taxon>
        <taxon>Prorocentrum</taxon>
    </lineage>
</organism>
<reference evidence="4" key="1">
    <citation type="submission" date="2023-10" db="EMBL/GenBank/DDBJ databases">
        <authorList>
            <person name="Chen Y."/>
            <person name="Shah S."/>
            <person name="Dougan E. K."/>
            <person name="Thang M."/>
            <person name="Chan C."/>
        </authorList>
    </citation>
    <scope>NUCLEOTIDE SEQUENCE [LARGE SCALE GENOMIC DNA]</scope>
</reference>
<keyword evidence="3" id="KW-0342">GTP-binding</keyword>
<protein>
    <recommendedName>
        <fullName evidence="6">Ras-related protein Rab-7</fullName>
    </recommendedName>
</protein>
<evidence type="ECO:0000256" key="2">
    <source>
        <dbReference type="ARBA" id="ARBA00022741"/>
    </source>
</evidence>
<comment type="similarity">
    <text evidence="1">Belongs to the small GTPase superfamily. Rab family.</text>
</comment>
<dbReference type="PANTHER" id="PTHR47981:SF20">
    <property type="entry name" value="RAS-RELATED PROTEIN RAB-7A"/>
    <property type="match status" value="1"/>
</dbReference>